<dbReference type="GO" id="GO:0003700">
    <property type="term" value="F:DNA-binding transcription factor activity"/>
    <property type="evidence" value="ECO:0007669"/>
    <property type="project" value="InterPro"/>
</dbReference>
<dbReference type="PANTHER" id="PTHR30204:SF98">
    <property type="entry name" value="HTH-TYPE TRANSCRIPTIONAL REGULATOR ADHR"/>
    <property type="match status" value="1"/>
</dbReference>
<dbReference type="GO" id="GO:0003677">
    <property type="term" value="F:DNA binding"/>
    <property type="evidence" value="ECO:0007669"/>
    <property type="project" value="UniProtKB-KW"/>
</dbReference>
<reference evidence="3 4" key="1">
    <citation type="submission" date="2019-07" db="EMBL/GenBank/DDBJ databases">
        <title>Lentzea xizangensis sp. nov., isolated from Qinghai-Tibetan Plateau Soils.</title>
        <authorList>
            <person name="Huang J."/>
        </authorList>
    </citation>
    <scope>NUCLEOTIDE SEQUENCE [LARGE SCALE GENOMIC DNA]</scope>
    <source>
        <strain evidence="3 4">FXJ1.1311</strain>
    </source>
</reference>
<evidence type="ECO:0000256" key="1">
    <source>
        <dbReference type="ARBA" id="ARBA00023125"/>
    </source>
</evidence>
<organism evidence="3 4">
    <name type="scientific">Lentzea tibetensis</name>
    <dbReference type="NCBI Taxonomy" id="2591470"/>
    <lineage>
        <taxon>Bacteria</taxon>
        <taxon>Bacillati</taxon>
        <taxon>Actinomycetota</taxon>
        <taxon>Actinomycetes</taxon>
        <taxon>Pseudonocardiales</taxon>
        <taxon>Pseudonocardiaceae</taxon>
        <taxon>Lentzea</taxon>
    </lineage>
</organism>
<name>A0A563ELS6_9PSEU</name>
<evidence type="ECO:0000259" key="2">
    <source>
        <dbReference type="PROSITE" id="PS50937"/>
    </source>
</evidence>
<dbReference type="Pfam" id="PF13411">
    <property type="entry name" value="MerR_1"/>
    <property type="match status" value="1"/>
</dbReference>
<proteinExistence type="predicted"/>
<dbReference type="SUPFAM" id="SSF46955">
    <property type="entry name" value="Putative DNA-binding domain"/>
    <property type="match status" value="1"/>
</dbReference>
<evidence type="ECO:0000313" key="3">
    <source>
        <dbReference type="EMBL" id="TWP48105.1"/>
    </source>
</evidence>
<feature type="domain" description="HTH merR-type" evidence="2">
    <location>
        <begin position="1"/>
        <end position="70"/>
    </location>
</feature>
<dbReference type="AlphaFoldDB" id="A0A563ELS6"/>
<sequence>MRIGELSKRSGVPVPTIKYYLREGLLPAGVLTSPNQAHYDESHLRRLRLVRALIDVGELSISSVRDALSAIDASDESLHVKLGQVQEAISRAPSTPLDDESVREAEAFIAQYGPLEGYDIECSGVSRMLAAVLSAARSLGHDKFGENLGAYVEGMRIIAEADIEYVMRRATSVDDVVESMVVGTILGDAAMIAVRRLAHAQESAKRIGDSAARASAAREGER</sequence>
<protein>
    <submittedName>
        <fullName evidence="3">MerR family transcriptional regulator</fullName>
    </submittedName>
</protein>
<dbReference type="Proteomes" id="UP000316639">
    <property type="component" value="Unassembled WGS sequence"/>
</dbReference>
<comment type="caution">
    <text evidence="3">The sequence shown here is derived from an EMBL/GenBank/DDBJ whole genome shotgun (WGS) entry which is preliminary data.</text>
</comment>
<dbReference type="SMART" id="SM00422">
    <property type="entry name" value="HTH_MERR"/>
    <property type="match status" value="1"/>
</dbReference>
<dbReference type="EMBL" id="VOBR01000022">
    <property type="protein sequence ID" value="TWP48105.1"/>
    <property type="molecule type" value="Genomic_DNA"/>
</dbReference>
<dbReference type="PANTHER" id="PTHR30204">
    <property type="entry name" value="REDOX-CYCLING DRUG-SENSING TRANSCRIPTIONAL ACTIVATOR SOXR"/>
    <property type="match status" value="1"/>
</dbReference>
<dbReference type="InterPro" id="IPR009061">
    <property type="entry name" value="DNA-bd_dom_put_sf"/>
</dbReference>
<dbReference type="RefSeq" id="WP_146356718.1">
    <property type="nucleotide sequence ID" value="NZ_VOBR01000022.1"/>
</dbReference>
<gene>
    <name evidence="3" type="ORF">FKR81_29430</name>
</gene>
<keyword evidence="1" id="KW-0238">DNA-binding</keyword>
<keyword evidence="4" id="KW-1185">Reference proteome</keyword>
<dbReference type="PROSITE" id="PS50937">
    <property type="entry name" value="HTH_MERR_2"/>
    <property type="match status" value="1"/>
</dbReference>
<dbReference type="InterPro" id="IPR047057">
    <property type="entry name" value="MerR_fam"/>
</dbReference>
<accession>A0A563ELS6</accession>
<dbReference type="Gene3D" id="1.10.1660.10">
    <property type="match status" value="1"/>
</dbReference>
<dbReference type="PRINTS" id="PR00040">
    <property type="entry name" value="HTHMERR"/>
</dbReference>
<dbReference type="InterPro" id="IPR000551">
    <property type="entry name" value="MerR-type_HTH_dom"/>
</dbReference>
<dbReference type="OrthoDB" id="5242095at2"/>
<evidence type="ECO:0000313" key="4">
    <source>
        <dbReference type="Proteomes" id="UP000316639"/>
    </source>
</evidence>